<evidence type="ECO:0000313" key="2">
    <source>
        <dbReference type="EMBL" id="SUA24113.1"/>
    </source>
</evidence>
<accession>A0A378VYZ6</accession>
<proteinExistence type="predicted"/>
<name>A0A378VYZ6_NEIGO</name>
<feature type="compositionally biased region" description="Low complexity" evidence="1">
    <location>
        <begin position="92"/>
        <end position="101"/>
    </location>
</feature>
<dbReference type="EMBL" id="UGRI01000001">
    <property type="protein sequence ID" value="SUA24113.1"/>
    <property type="molecule type" value="Genomic_DNA"/>
</dbReference>
<evidence type="ECO:0000256" key="1">
    <source>
        <dbReference type="SAM" id="MobiDB-lite"/>
    </source>
</evidence>
<feature type="region of interest" description="Disordered" evidence="1">
    <location>
        <begin position="49"/>
        <end position="117"/>
    </location>
</feature>
<protein>
    <submittedName>
        <fullName evidence="2">Putative phage associated protein</fullName>
    </submittedName>
</protein>
<dbReference type="AlphaFoldDB" id="A0A378VYZ6"/>
<reference evidence="2" key="1">
    <citation type="submission" date="2018-06" db="EMBL/GenBank/DDBJ databases">
        <authorList>
            <consortium name="Pathogen Informatics"/>
            <person name="Doyle S."/>
        </authorList>
    </citation>
    <scope>NUCLEOTIDE SEQUENCE [LARGE SCALE GENOMIC DNA]</scope>
    <source>
        <strain evidence="2">NCTC11421</strain>
    </source>
</reference>
<organism evidence="2">
    <name type="scientific">Neisseria gonorrhoeae</name>
    <dbReference type="NCBI Taxonomy" id="485"/>
    <lineage>
        <taxon>Bacteria</taxon>
        <taxon>Pseudomonadati</taxon>
        <taxon>Pseudomonadota</taxon>
        <taxon>Betaproteobacteria</taxon>
        <taxon>Neisseriales</taxon>
        <taxon>Neisseriaceae</taxon>
        <taxon>Neisseria</taxon>
    </lineage>
</organism>
<sequence>MTEMVKLQAPEGFTDVSFGSQSYAADENGIVEVPSEAAEFLYQFGFGNVASEPAEGPEKPSAGVNLKPGSRQDNPNLPKLPNLPKPKPKPKLPNLPKQKPNLPKPKRLNNDGRPGIA</sequence>
<gene>
    <name evidence="2" type="ORF">NCTC11421_02103</name>
</gene>